<dbReference type="PANTHER" id="PTHR23077:SF171">
    <property type="entry name" value="NUCLEAR VALOSIN-CONTAINING PROTEIN-LIKE"/>
    <property type="match status" value="1"/>
</dbReference>
<keyword evidence="2" id="KW-0067">ATP-binding</keyword>
<dbReference type="InterPro" id="IPR050168">
    <property type="entry name" value="AAA_ATPase_domain"/>
</dbReference>
<evidence type="ECO:0000313" key="6">
    <source>
        <dbReference type="Proteomes" id="UP000530660"/>
    </source>
</evidence>
<accession>A0A7J7IGD0</accession>
<evidence type="ECO:0000256" key="1">
    <source>
        <dbReference type="ARBA" id="ARBA00022741"/>
    </source>
</evidence>
<organism evidence="5 6">
    <name type="scientific">Cyanidiococcus yangmingshanensis</name>
    <dbReference type="NCBI Taxonomy" id="2690220"/>
    <lineage>
        <taxon>Eukaryota</taxon>
        <taxon>Rhodophyta</taxon>
        <taxon>Bangiophyceae</taxon>
        <taxon>Cyanidiales</taxon>
        <taxon>Cyanidiaceae</taxon>
        <taxon>Cyanidiococcus</taxon>
    </lineage>
</organism>
<dbReference type="Pfam" id="PF00004">
    <property type="entry name" value="AAA"/>
    <property type="match status" value="1"/>
</dbReference>
<dbReference type="SMART" id="SM00382">
    <property type="entry name" value="AAA"/>
    <property type="match status" value="1"/>
</dbReference>
<protein>
    <submittedName>
        <fullName evidence="5">AAA+-type ATPase</fullName>
    </submittedName>
</protein>
<comment type="caution">
    <text evidence="5">The sequence shown here is derived from an EMBL/GenBank/DDBJ whole genome shotgun (WGS) entry which is preliminary data.</text>
</comment>
<feature type="region of interest" description="Disordered" evidence="3">
    <location>
        <begin position="362"/>
        <end position="386"/>
    </location>
</feature>
<dbReference type="EMBL" id="VWRR01000015">
    <property type="protein sequence ID" value="KAF6001351.1"/>
    <property type="molecule type" value="Genomic_DNA"/>
</dbReference>
<dbReference type="OrthoDB" id="10557055at2759"/>
<name>A0A7J7IGD0_9RHOD</name>
<dbReference type="AlphaFoldDB" id="A0A7J7IGD0"/>
<keyword evidence="6" id="KW-1185">Reference proteome</keyword>
<reference evidence="5 6" key="1">
    <citation type="journal article" date="2020" name="J. Phycol.">
        <title>Comparative genome analysis reveals Cyanidiococcus gen. nov., a new extremophilic red algal genus sister to Cyanidioschyzon (Cyanidioschyzonaceae, Rhodophyta).</title>
        <authorList>
            <person name="Liu S.-L."/>
            <person name="Chiang Y.-R."/>
            <person name="Yoon H.S."/>
            <person name="Fu H.-Y."/>
        </authorList>
    </citation>
    <scope>NUCLEOTIDE SEQUENCE [LARGE SCALE GENOMIC DNA]</scope>
    <source>
        <strain evidence="5 6">THAL066</strain>
    </source>
</reference>
<feature type="domain" description="AAA+ ATPase" evidence="4">
    <location>
        <begin position="210"/>
        <end position="355"/>
    </location>
</feature>
<proteinExistence type="predicted"/>
<dbReference type="InterPro" id="IPR003959">
    <property type="entry name" value="ATPase_AAA_core"/>
</dbReference>
<dbReference type="Proteomes" id="UP000530660">
    <property type="component" value="Unassembled WGS sequence"/>
</dbReference>
<dbReference type="Gene3D" id="3.40.50.300">
    <property type="entry name" value="P-loop containing nucleotide triphosphate hydrolases"/>
    <property type="match status" value="1"/>
</dbReference>
<dbReference type="PANTHER" id="PTHR23077">
    <property type="entry name" value="AAA-FAMILY ATPASE"/>
    <property type="match status" value="1"/>
</dbReference>
<dbReference type="InterPro" id="IPR003593">
    <property type="entry name" value="AAA+_ATPase"/>
</dbReference>
<evidence type="ECO:0000256" key="3">
    <source>
        <dbReference type="SAM" id="MobiDB-lite"/>
    </source>
</evidence>
<dbReference type="SUPFAM" id="SSF52540">
    <property type="entry name" value="P-loop containing nucleoside triphosphate hydrolases"/>
    <property type="match status" value="1"/>
</dbReference>
<gene>
    <name evidence="5" type="primary">AFG2</name>
    <name evidence="5" type="ORF">F1559_003645</name>
</gene>
<evidence type="ECO:0000259" key="4">
    <source>
        <dbReference type="SMART" id="SM00382"/>
    </source>
</evidence>
<dbReference type="GO" id="GO:0005524">
    <property type="term" value="F:ATP binding"/>
    <property type="evidence" value="ECO:0007669"/>
    <property type="project" value="UniProtKB-KW"/>
</dbReference>
<keyword evidence="1" id="KW-0547">Nucleotide-binding</keyword>
<sequence length="425" mass="47223">MDLASAMIAEALQRRQRIWVFGGDRRHRHKSIRDAAEAHGIPLYWVSARQLIRRDLSSGIAAVARILSRQRSTLVLMDWERVIAWHRLFAGMIADEPDRGEKATNSLIDEPEQVLTTTLGKILESVPVAVVISCATLMTTALRWFVPLKLEESPKTAGAEFHLSDSEQLHPTNKWEHRYIDYCGALEHVRRLLLPTEAERATWRRLSLSVPRCVIVYGPPASGKTATLNAFAELATERGLLGETERQLREFFRPVQQKTAQRPSILCFDDIDLLLLRGRGVGASISQPDCPTSTDRFASRLLGTLLSEFDGALGQALDEAPQVQLLLTATDLTALDAALLRPGRCDARIELTIPLIDKNIHEQAPRRDNSAEALRPEAPSTGASAEVSSNSLLVGLRQRRLVYWERTLAQPSVLSENESVGASLL</sequence>
<evidence type="ECO:0000256" key="2">
    <source>
        <dbReference type="ARBA" id="ARBA00022840"/>
    </source>
</evidence>
<dbReference type="GO" id="GO:0016887">
    <property type="term" value="F:ATP hydrolysis activity"/>
    <property type="evidence" value="ECO:0007669"/>
    <property type="project" value="InterPro"/>
</dbReference>
<evidence type="ECO:0000313" key="5">
    <source>
        <dbReference type="EMBL" id="KAF6001351.1"/>
    </source>
</evidence>
<dbReference type="InterPro" id="IPR027417">
    <property type="entry name" value="P-loop_NTPase"/>
</dbReference>